<dbReference type="EMBL" id="JACOFZ010000008">
    <property type="protein sequence ID" value="MBC3882866.1"/>
    <property type="molecule type" value="Genomic_DNA"/>
</dbReference>
<name>A0A923HZ25_9BURK</name>
<organism evidence="1 2">
    <name type="scientific">Undibacterium nitidum</name>
    <dbReference type="NCBI Taxonomy" id="2762298"/>
    <lineage>
        <taxon>Bacteria</taxon>
        <taxon>Pseudomonadati</taxon>
        <taxon>Pseudomonadota</taxon>
        <taxon>Betaproteobacteria</taxon>
        <taxon>Burkholderiales</taxon>
        <taxon>Oxalobacteraceae</taxon>
        <taxon>Undibacterium</taxon>
    </lineage>
</organism>
<evidence type="ECO:0000313" key="2">
    <source>
        <dbReference type="Proteomes" id="UP000627446"/>
    </source>
</evidence>
<dbReference type="Proteomes" id="UP000627446">
    <property type="component" value="Unassembled WGS sequence"/>
</dbReference>
<keyword evidence="2" id="KW-1185">Reference proteome</keyword>
<comment type="caution">
    <text evidence="1">The sequence shown here is derived from an EMBL/GenBank/DDBJ whole genome shotgun (WGS) entry which is preliminary data.</text>
</comment>
<gene>
    <name evidence="1" type="ORF">H8K36_15855</name>
</gene>
<proteinExistence type="predicted"/>
<accession>A0A923HZ25</accession>
<protein>
    <submittedName>
        <fullName evidence="1">Uncharacterized protein</fullName>
    </submittedName>
</protein>
<dbReference type="AlphaFoldDB" id="A0A923HZ25"/>
<dbReference type="RefSeq" id="WP_186917490.1">
    <property type="nucleotide sequence ID" value="NZ_JACOFZ010000008.1"/>
</dbReference>
<evidence type="ECO:0000313" key="1">
    <source>
        <dbReference type="EMBL" id="MBC3882866.1"/>
    </source>
</evidence>
<reference evidence="1" key="1">
    <citation type="submission" date="2020-08" db="EMBL/GenBank/DDBJ databases">
        <title>Novel species isolated from subtropical streams in China.</title>
        <authorList>
            <person name="Lu H."/>
        </authorList>
    </citation>
    <scope>NUCLEOTIDE SEQUENCE</scope>
    <source>
        <strain evidence="1">LX22W</strain>
    </source>
</reference>
<sequence>MQLIFTKKNGKYDHLSIVKGGQEVGNIDCPKQGIIPHDMVHYGVENTLRKRGFISRIHAGKKATLQMQAEAESDGVERLVEVFQADGWSGWQTPAEDMLELYQVTCDARHCPALQVKPEDVESVRCELLRLSSLWSAVAIGDSLTLGFDLQA</sequence>